<keyword evidence="1 3" id="KW-0853">WD repeat</keyword>
<dbReference type="PROSITE" id="PS00678">
    <property type="entry name" value="WD_REPEATS_1"/>
    <property type="match status" value="1"/>
</dbReference>
<reference evidence="5" key="1">
    <citation type="submission" date="2017-07" db="EMBL/GenBank/DDBJ databases">
        <title>Taro Niue Genome Assembly and Annotation.</title>
        <authorList>
            <person name="Atibalentja N."/>
            <person name="Keating K."/>
            <person name="Fields C.J."/>
        </authorList>
    </citation>
    <scope>NUCLEOTIDE SEQUENCE</scope>
    <source>
        <strain evidence="5">Niue_2</strain>
        <tissue evidence="5">Leaf</tissue>
    </source>
</reference>
<dbReference type="PROSITE" id="PS50294">
    <property type="entry name" value="WD_REPEATS_REGION"/>
    <property type="match status" value="1"/>
</dbReference>
<dbReference type="InterPro" id="IPR015943">
    <property type="entry name" value="WD40/YVTN_repeat-like_dom_sf"/>
</dbReference>
<dbReference type="EMBL" id="NMUH01001343">
    <property type="protein sequence ID" value="MQL91467.1"/>
    <property type="molecule type" value="Genomic_DNA"/>
</dbReference>
<evidence type="ECO:0000256" key="3">
    <source>
        <dbReference type="PROSITE-ProRule" id="PRU00221"/>
    </source>
</evidence>
<feature type="coiled-coil region" evidence="4">
    <location>
        <begin position="146"/>
        <end position="173"/>
    </location>
</feature>
<feature type="repeat" description="WD" evidence="3">
    <location>
        <begin position="376"/>
        <end position="417"/>
    </location>
</feature>
<dbReference type="AlphaFoldDB" id="A0A843VA96"/>
<dbReference type="Gene3D" id="2.130.10.10">
    <property type="entry name" value="YVTN repeat-like/Quinoprotein amine dehydrogenase"/>
    <property type="match status" value="1"/>
</dbReference>
<keyword evidence="4" id="KW-0175">Coiled coil</keyword>
<dbReference type="Proteomes" id="UP000652761">
    <property type="component" value="Unassembled WGS sequence"/>
</dbReference>
<dbReference type="FunFam" id="2.130.10.10:FF:000637">
    <property type="entry name" value="WD-40 repeat family protein"/>
    <property type="match status" value="1"/>
</dbReference>
<dbReference type="InterPro" id="IPR019775">
    <property type="entry name" value="WD40_repeat_CS"/>
</dbReference>
<evidence type="ECO:0000313" key="5">
    <source>
        <dbReference type="EMBL" id="MQL91467.1"/>
    </source>
</evidence>
<dbReference type="InterPro" id="IPR036322">
    <property type="entry name" value="WD40_repeat_dom_sf"/>
</dbReference>
<dbReference type="PANTHER" id="PTHR43991">
    <property type="entry name" value="WD REPEAT PROTEIN (AFU_ORTHOLOGUE AFUA_8G05640)-RELATED"/>
    <property type="match status" value="1"/>
</dbReference>
<dbReference type="PANTHER" id="PTHR43991:SF12">
    <property type="entry name" value="WD REPEAT PROTEIN (AFU_ORTHOLOGUE AFUA_8G05640)"/>
    <property type="match status" value="1"/>
</dbReference>
<proteinExistence type="predicted"/>
<accession>A0A843VA96</accession>
<comment type="caution">
    <text evidence="5">The sequence shown here is derived from an EMBL/GenBank/DDBJ whole genome shotgun (WGS) entry which is preliminary data.</text>
</comment>
<evidence type="ECO:0000256" key="1">
    <source>
        <dbReference type="ARBA" id="ARBA00022574"/>
    </source>
</evidence>
<dbReference type="SMART" id="SM00320">
    <property type="entry name" value="WD40"/>
    <property type="match status" value="2"/>
</dbReference>
<dbReference type="SUPFAM" id="SSF50978">
    <property type="entry name" value="WD40 repeat-like"/>
    <property type="match status" value="1"/>
</dbReference>
<protein>
    <recommendedName>
        <fullName evidence="7">Transducin/WD40 repeat-like superfamily protein</fullName>
    </recommendedName>
</protein>
<sequence length="508" mass="58055">MRTVQRSVIAALGGILPFHFRSRLSLCPLFRLLSGGVGVYCDPVTRSLLDLFIRRYLLRSRLCVFNMAHYQNYEMEYVADGFFDMVDFEDDNPFEDDPRYDYEYGDDDVTKPKADTSALEFRNGKDIQGIPWERLNYTRDMYRETRLKQYRNYQSLEHSRAELEKECKQVERNSTFYNFKFNTRIVKSTIVHFQLRNLIWATSKHDVYLMQNYSIMHWSSLLRRGKEVLNVAGQITPTLKGRGSIAQPLSRVQISTMFVKDKLMVAGGFQGELICKHVDRPGVTFSTKISSDENAITNAVDIYNSSNGSIRLMTANNDCYVRIFDVENFAMLTRLSFPWSVNNTSVSPDGKLLAVVGDTVDCPIADLQSGKVIQNLKGHLDYSFASAWHPDGHVLATGNQDTTCRLWDVRNLSQSFAVLKGKMGAIRGIKFTSDGRFMAMAEPADFVHVFDTKFDYGKAQEIDLFGEIAGISFSPDTEALFVGVADRTYGSLVEFNRRWQNQYLDSFL</sequence>
<dbReference type="PROSITE" id="PS50082">
    <property type="entry name" value="WD_REPEATS_2"/>
    <property type="match status" value="1"/>
</dbReference>
<gene>
    <name evidence="5" type="ORF">Taro_024076</name>
</gene>
<dbReference type="InterPro" id="IPR001680">
    <property type="entry name" value="WD40_rpt"/>
</dbReference>
<evidence type="ECO:0000256" key="4">
    <source>
        <dbReference type="SAM" id="Coils"/>
    </source>
</evidence>
<organism evidence="5 6">
    <name type="scientific">Colocasia esculenta</name>
    <name type="common">Wild taro</name>
    <name type="synonym">Arum esculentum</name>
    <dbReference type="NCBI Taxonomy" id="4460"/>
    <lineage>
        <taxon>Eukaryota</taxon>
        <taxon>Viridiplantae</taxon>
        <taxon>Streptophyta</taxon>
        <taxon>Embryophyta</taxon>
        <taxon>Tracheophyta</taxon>
        <taxon>Spermatophyta</taxon>
        <taxon>Magnoliopsida</taxon>
        <taxon>Liliopsida</taxon>
        <taxon>Araceae</taxon>
        <taxon>Aroideae</taxon>
        <taxon>Colocasieae</taxon>
        <taxon>Colocasia</taxon>
    </lineage>
</organism>
<keyword evidence="6" id="KW-1185">Reference proteome</keyword>
<evidence type="ECO:0000313" key="6">
    <source>
        <dbReference type="Proteomes" id="UP000652761"/>
    </source>
</evidence>
<dbReference type="Pfam" id="PF00400">
    <property type="entry name" value="WD40"/>
    <property type="match status" value="1"/>
</dbReference>
<name>A0A843VA96_COLES</name>
<evidence type="ECO:0000256" key="2">
    <source>
        <dbReference type="ARBA" id="ARBA00022737"/>
    </source>
</evidence>
<keyword evidence="2" id="KW-0677">Repeat</keyword>
<dbReference type="OrthoDB" id="20669at2759"/>
<evidence type="ECO:0008006" key="7">
    <source>
        <dbReference type="Google" id="ProtNLM"/>
    </source>
</evidence>